<dbReference type="AlphaFoldDB" id="A0A699KLT7"/>
<dbReference type="Pfam" id="PF07727">
    <property type="entry name" value="RVT_2"/>
    <property type="match status" value="2"/>
</dbReference>
<proteinExistence type="predicted"/>
<evidence type="ECO:0000259" key="3">
    <source>
        <dbReference type="Pfam" id="PF07727"/>
    </source>
</evidence>
<dbReference type="PANTHER" id="PTHR42648">
    <property type="entry name" value="TRANSPOSASE, PUTATIVE-RELATED"/>
    <property type="match status" value="1"/>
</dbReference>
<evidence type="ECO:0000313" key="4">
    <source>
        <dbReference type="EMBL" id="GFA96312.1"/>
    </source>
</evidence>
<dbReference type="GO" id="GO:0046872">
    <property type="term" value="F:metal ion binding"/>
    <property type="evidence" value="ECO:0007669"/>
    <property type="project" value="UniProtKB-KW"/>
</dbReference>
<feature type="domain" description="Reverse transcriptase Ty1/copia-type" evidence="3">
    <location>
        <begin position="206"/>
        <end position="305"/>
    </location>
</feature>
<gene>
    <name evidence="4" type="ORF">Tci_668284</name>
</gene>
<comment type="caution">
    <text evidence="4">The sequence shown here is derived from an EMBL/GenBank/DDBJ whole genome shotgun (WGS) entry which is preliminary data.</text>
</comment>
<accession>A0A699KLT7</accession>
<dbReference type="InterPro" id="IPR039537">
    <property type="entry name" value="Retrotran_Ty1/copia-like"/>
</dbReference>
<reference evidence="4" key="1">
    <citation type="journal article" date="2019" name="Sci. Rep.">
        <title>Draft genome of Tanacetum cinerariifolium, the natural source of mosquito coil.</title>
        <authorList>
            <person name="Yamashiro T."/>
            <person name="Shiraishi A."/>
            <person name="Satake H."/>
            <person name="Nakayama K."/>
        </authorList>
    </citation>
    <scope>NUCLEOTIDE SEQUENCE</scope>
</reference>
<organism evidence="4">
    <name type="scientific">Tanacetum cinerariifolium</name>
    <name type="common">Dalmatian daisy</name>
    <name type="synonym">Chrysanthemum cinerariifolium</name>
    <dbReference type="NCBI Taxonomy" id="118510"/>
    <lineage>
        <taxon>Eukaryota</taxon>
        <taxon>Viridiplantae</taxon>
        <taxon>Streptophyta</taxon>
        <taxon>Embryophyta</taxon>
        <taxon>Tracheophyta</taxon>
        <taxon>Spermatophyta</taxon>
        <taxon>Magnoliopsida</taxon>
        <taxon>eudicotyledons</taxon>
        <taxon>Gunneridae</taxon>
        <taxon>Pentapetalae</taxon>
        <taxon>asterids</taxon>
        <taxon>campanulids</taxon>
        <taxon>Asterales</taxon>
        <taxon>Asteraceae</taxon>
        <taxon>Asteroideae</taxon>
        <taxon>Anthemideae</taxon>
        <taxon>Anthemidinae</taxon>
        <taxon>Tanacetum</taxon>
    </lineage>
</organism>
<dbReference type="PANTHER" id="PTHR42648:SF30">
    <property type="entry name" value="RIBONUCLEASE H-LIKE DOMAIN, GAG-PRE-INTEGRASE DOMAIN PROTEIN-RELATED"/>
    <property type="match status" value="1"/>
</dbReference>
<feature type="domain" description="Reverse transcriptase Ty1/copia-type" evidence="3">
    <location>
        <begin position="310"/>
        <end position="365"/>
    </location>
</feature>
<name>A0A699KLT7_TANCI</name>
<feature type="non-terminal residue" evidence="4">
    <location>
        <position position="382"/>
    </location>
</feature>
<dbReference type="GO" id="GO:0016787">
    <property type="term" value="F:hydrolase activity"/>
    <property type="evidence" value="ECO:0007669"/>
    <property type="project" value="UniProtKB-KW"/>
</dbReference>
<protein>
    <submittedName>
        <fullName evidence="4">Zinc finger, CCHC-type</fullName>
    </submittedName>
</protein>
<dbReference type="InterPro" id="IPR013103">
    <property type="entry name" value="RVT_2"/>
</dbReference>
<keyword evidence="1" id="KW-0479">Metal-binding</keyword>
<sequence length="382" mass="44395">MVNSMLSYSGPSQGFWGEAMLKACYLLNRVPNKRNMITPYELWTKKKPSLDYLRVWGCRALFYVIEPNDLVAINSIIESRDAIFDELRFSYVPRPSKRSLVKGTEDSGGSVVSERVTDEIVQQSELRKSKRHKTPKDFRPEFHLYLIKGTKEEVSDQHFYCFNVEDDPKTFDEAIKSEDVTFWKKEINYKIDSIMRNNIWVLTDLPLGCKWIFKRKLKVYGTVEKFKAGLVIQGFKQKLGIDYFDTYAPVARRSTIRLLIAMESIHNLIIHQMDVKIAFLNGELDENVYMNQPLSFIMPGNENKVDLTNEILSSKFSMKDMRKADVILSIRIKHKSNGIAISQSYYIEKVLKKFNYSDCTPVSTSLDTCEKLMPIYIKETKK</sequence>
<keyword evidence="2" id="KW-0378">Hydrolase</keyword>
<evidence type="ECO:0000256" key="2">
    <source>
        <dbReference type="ARBA" id="ARBA00022801"/>
    </source>
</evidence>
<dbReference type="EMBL" id="BKCJ010523066">
    <property type="protein sequence ID" value="GFA96312.1"/>
    <property type="molecule type" value="Genomic_DNA"/>
</dbReference>
<evidence type="ECO:0000256" key="1">
    <source>
        <dbReference type="ARBA" id="ARBA00022723"/>
    </source>
</evidence>